<dbReference type="HAMAP" id="MF_00821">
    <property type="entry name" value="SecB"/>
    <property type="match status" value="1"/>
</dbReference>
<comment type="caution">
    <text evidence="8">The sequence shown here is derived from an EMBL/GenBank/DDBJ whole genome shotgun (WGS) entry which is preliminary data.</text>
</comment>
<dbReference type="Pfam" id="PF02556">
    <property type="entry name" value="SecB"/>
    <property type="match status" value="1"/>
</dbReference>
<keyword evidence="6" id="KW-0963">Cytoplasm</keyword>
<gene>
    <name evidence="6 8" type="primary">secB</name>
    <name evidence="8" type="ORF">ENJ46_01090</name>
</gene>
<evidence type="ECO:0000256" key="3">
    <source>
        <dbReference type="ARBA" id="ARBA00022927"/>
    </source>
</evidence>
<evidence type="ECO:0000256" key="4">
    <source>
        <dbReference type="ARBA" id="ARBA00023010"/>
    </source>
</evidence>
<keyword evidence="2 6" id="KW-0813">Transport</keyword>
<dbReference type="SUPFAM" id="SSF54611">
    <property type="entry name" value="SecB-like"/>
    <property type="match status" value="1"/>
</dbReference>
<evidence type="ECO:0000313" key="8">
    <source>
        <dbReference type="EMBL" id="HFB54492.1"/>
    </source>
</evidence>
<organism evidence="8 9">
    <name type="scientific">Hellea balneolensis</name>
    <dbReference type="NCBI Taxonomy" id="287478"/>
    <lineage>
        <taxon>Bacteria</taxon>
        <taxon>Pseudomonadati</taxon>
        <taxon>Pseudomonadota</taxon>
        <taxon>Alphaproteobacteria</taxon>
        <taxon>Maricaulales</taxon>
        <taxon>Robiginitomaculaceae</taxon>
        <taxon>Hellea</taxon>
    </lineage>
</organism>
<dbReference type="Proteomes" id="UP000886042">
    <property type="component" value="Unassembled WGS sequence"/>
</dbReference>
<accession>A0A7C3G7S7</accession>
<evidence type="ECO:0000256" key="7">
    <source>
        <dbReference type="SAM" id="MobiDB-lite"/>
    </source>
</evidence>
<dbReference type="GO" id="GO:0005737">
    <property type="term" value="C:cytoplasm"/>
    <property type="evidence" value="ECO:0007669"/>
    <property type="project" value="UniProtKB-SubCell"/>
</dbReference>
<feature type="compositionally biased region" description="Polar residues" evidence="7">
    <location>
        <begin position="22"/>
        <end position="31"/>
    </location>
</feature>
<sequence length="182" mass="20169">MAKKKDTPPKKDVKAKAAADSVETQNENNQEIQAPMLRILAQYTKDASFENPNAPDSLRADQAAPAININIEIGRQMLDDNTVEVVLMLGATAERDGKAVFLCELQYAGLFSFANVAEEHIQPMVLIECPRLLFPFARQIMAEMTQNGGYPPILLEPPDFAAMFRDEMMRRAAEQGDSPTVN</sequence>
<dbReference type="InterPro" id="IPR003708">
    <property type="entry name" value="SecB"/>
</dbReference>
<dbReference type="NCBIfam" id="TIGR00809">
    <property type="entry name" value="secB"/>
    <property type="match status" value="1"/>
</dbReference>
<dbReference type="AlphaFoldDB" id="A0A7C3G7S7"/>
<evidence type="ECO:0000256" key="6">
    <source>
        <dbReference type="HAMAP-Rule" id="MF_00821"/>
    </source>
</evidence>
<dbReference type="InterPro" id="IPR035958">
    <property type="entry name" value="SecB-like_sf"/>
</dbReference>
<comment type="similarity">
    <text evidence="1 6">Belongs to the SecB family.</text>
</comment>
<feature type="region of interest" description="Disordered" evidence="7">
    <location>
        <begin position="1"/>
        <end position="31"/>
    </location>
</feature>
<comment type="function">
    <text evidence="6">One of the proteins required for the normal export of preproteins out of the cell cytoplasm. It is a molecular chaperone that binds to a subset of precursor proteins, maintaining them in a translocation-competent state. It also specifically binds to its receptor SecA.</text>
</comment>
<feature type="compositionally biased region" description="Basic and acidic residues" evidence="7">
    <location>
        <begin position="1"/>
        <end position="17"/>
    </location>
</feature>
<protein>
    <recommendedName>
        <fullName evidence="6">Protein-export protein SecB</fullName>
    </recommendedName>
</protein>
<keyword evidence="3 6" id="KW-0653">Protein transport</keyword>
<evidence type="ECO:0000256" key="5">
    <source>
        <dbReference type="ARBA" id="ARBA00023186"/>
    </source>
</evidence>
<dbReference type="PRINTS" id="PR01594">
    <property type="entry name" value="SECBCHAPRONE"/>
</dbReference>
<comment type="subcellular location">
    <subcellularLocation>
        <location evidence="6">Cytoplasm</location>
    </subcellularLocation>
</comment>
<dbReference type="PANTHER" id="PTHR36918">
    <property type="match status" value="1"/>
</dbReference>
<proteinExistence type="inferred from homology"/>
<dbReference type="GO" id="GO:0015031">
    <property type="term" value="P:protein transport"/>
    <property type="evidence" value="ECO:0007669"/>
    <property type="project" value="UniProtKB-UniRule"/>
</dbReference>
<dbReference type="GO" id="GO:0051262">
    <property type="term" value="P:protein tetramerization"/>
    <property type="evidence" value="ECO:0007669"/>
    <property type="project" value="InterPro"/>
</dbReference>
<evidence type="ECO:0000313" key="9">
    <source>
        <dbReference type="Proteomes" id="UP000886042"/>
    </source>
</evidence>
<dbReference type="PANTHER" id="PTHR36918:SF1">
    <property type="entry name" value="PROTEIN-EXPORT PROTEIN SECB"/>
    <property type="match status" value="1"/>
</dbReference>
<dbReference type="EMBL" id="DRMN01000075">
    <property type="protein sequence ID" value="HFB54492.1"/>
    <property type="molecule type" value="Genomic_DNA"/>
</dbReference>
<keyword evidence="4 6" id="KW-0811">Translocation</keyword>
<reference evidence="8" key="1">
    <citation type="journal article" date="2020" name="mSystems">
        <title>Genome- and Community-Level Interaction Insights into Carbon Utilization and Element Cycling Functions of Hydrothermarchaeota in Hydrothermal Sediment.</title>
        <authorList>
            <person name="Zhou Z."/>
            <person name="Liu Y."/>
            <person name="Xu W."/>
            <person name="Pan J."/>
            <person name="Luo Z.H."/>
            <person name="Li M."/>
        </authorList>
    </citation>
    <scope>NUCLEOTIDE SEQUENCE [LARGE SCALE GENOMIC DNA]</scope>
    <source>
        <strain evidence="8">HyVt-489</strain>
    </source>
</reference>
<dbReference type="Gene3D" id="3.10.420.10">
    <property type="entry name" value="SecB-like"/>
    <property type="match status" value="1"/>
</dbReference>
<keyword evidence="5 6" id="KW-0143">Chaperone</keyword>
<evidence type="ECO:0000256" key="2">
    <source>
        <dbReference type="ARBA" id="ARBA00022448"/>
    </source>
</evidence>
<comment type="subunit">
    <text evidence="6">Homotetramer, a dimer of dimers. One homotetramer interacts with 1 SecA dimer.</text>
</comment>
<dbReference type="GO" id="GO:0006457">
    <property type="term" value="P:protein folding"/>
    <property type="evidence" value="ECO:0007669"/>
    <property type="project" value="UniProtKB-UniRule"/>
</dbReference>
<evidence type="ECO:0000256" key="1">
    <source>
        <dbReference type="ARBA" id="ARBA00009990"/>
    </source>
</evidence>
<dbReference type="NCBIfam" id="NF004392">
    <property type="entry name" value="PRK05751.1-3"/>
    <property type="match status" value="1"/>
</dbReference>
<name>A0A7C3G7S7_9PROT</name>
<dbReference type="GO" id="GO:0051082">
    <property type="term" value="F:unfolded protein binding"/>
    <property type="evidence" value="ECO:0007669"/>
    <property type="project" value="InterPro"/>
</dbReference>